<dbReference type="InterPro" id="IPR019307">
    <property type="entry name" value="RNA-bd_AU-1/RNase_E/G"/>
</dbReference>
<name>A0AA35VAD2_9PROT</name>
<feature type="domain" description="RNA-binding protein AU-1/Ribonuclease E/G" evidence="8">
    <location>
        <begin position="161"/>
        <end position="275"/>
    </location>
</feature>
<dbReference type="RefSeq" id="WP_289840933.1">
    <property type="nucleotide sequence ID" value="NZ_CATKSH010000003.1"/>
</dbReference>
<reference evidence="9" key="1">
    <citation type="submission" date="2023-03" db="EMBL/GenBank/DDBJ databases">
        <authorList>
            <person name="Cleenwerck I."/>
        </authorList>
    </citation>
    <scope>NUCLEOTIDE SEQUENCE</scope>
    <source>
        <strain evidence="9">LMG 32879</strain>
    </source>
</reference>
<comment type="cofactor">
    <cofactor evidence="1">
        <name>Mg(2+)</name>
        <dbReference type="ChEBI" id="CHEBI:18420"/>
    </cofactor>
</comment>
<keyword evidence="10" id="KW-1185">Reference proteome</keyword>
<keyword evidence="7" id="KW-0694">RNA-binding</keyword>
<keyword evidence="3" id="KW-0479">Metal-binding</keyword>
<dbReference type="PANTHER" id="PTHR30001">
    <property type="entry name" value="RIBONUCLEASE"/>
    <property type="match status" value="1"/>
</dbReference>
<dbReference type="GO" id="GO:0004540">
    <property type="term" value="F:RNA nuclease activity"/>
    <property type="evidence" value="ECO:0007669"/>
    <property type="project" value="InterPro"/>
</dbReference>
<dbReference type="Pfam" id="PF10150">
    <property type="entry name" value="RNase_E_G"/>
    <property type="match status" value="1"/>
</dbReference>
<evidence type="ECO:0000313" key="10">
    <source>
        <dbReference type="Proteomes" id="UP001176960"/>
    </source>
</evidence>
<dbReference type="GO" id="GO:0046872">
    <property type="term" value="F:metal ion binding"/>
    <property type="evidence" value="ECO:0007669"/>
    <property type="project" value="UniProtKB-KW"/>
</dbReference>
<dbReference type="AlphaFoldDB" id="A0AA35VAD2"/>
<evidence type="ECO:0000259" key="8">
    <source>
        <dbReference type="Pfam" id="PF10150"/>
    </source>
</evidence>
<keyword evidence="2" id="KW-0540">Nuclease</keyword>
<protein>
    <submittedName>
        <fullName evidence="9">Ribonuclease E/G</fullName>
    </submittedName>
</protein>
<evidence type="ECO:0000256" key="2">
    <source>
        <dbReference type="ARBA" id="ARBA00022722"/>
    </source>
</evidence>
<dbReference type="GO" id="GO:0004519">
    <property type="term" value="F:endonuclease activity"/>
    <property type="evidence" value="ECO:0007669"/>
    <property type="project" value="UniProtKB-KW"/>
</dbReference>
<keyword evidence="5" id="KW-0378">Hydrolase</keyword>
<keyword evidence="4" id="KW-0255">Endonuclease</keyword>
<dbReference type="EMBL" id="CATKSH010000003">
    <property type="protein sequence ID" value="CAI9119820.1"/>
    <property type="molecule type" value="Genomic_DNA"/>
</dbReference>
<evidence type="ECO:0000256" key="1">
    <source>
        <dbReference type="ARBA" id="ARBA00001946"/>
    </source>
</evidence>
<gene>
    <name evidence="9" type="ORF">LMG32879_000645</name>
</gene>
<dbReference type="Proteomes" id="UP001176960">
    <property type="component" value="Unassembled WGS sequence"/>
</dbReference>
<dbReference type="PANTHER" id="PTHR30001:SF1">
    <property type="entry name" value="RIBONUCLEASE E_G-LIKE PROTEIN, CHLOROPLASTIC"/>
    <property type="match status" value="1"/>
</dbReference>
<dbReference type="InterPro" id="IPR004659">
    <property type="entry name" value="RNase_E/G"/>
</dbReference>
<evidence type="ECO:0000256" key="7">
    <source>
        <dbReference type="ARBA" id="ARBA00022884"/>
    </source>
</evidence>
<evidence type="ECO:0000256" key="4">
    <source>
        <dbReference type="ARBA" id="ARBA00022759"/>
    </source>
</evidence>
<accession>A0AA35VAD2</accession>
<proteinExistence type="predicted"/>
<dbReference type="GO" id="GO:0006364">
    <property type="term" value="P:rRNA processing"/>
    <property type="evidence" value="ECO:0007669"/>
    <property type="project" value="TreeGrafter"/>
</dbReference>
<sequence>MMEIRVACSPGEARIAVIDGETLEDFAFWRPGRPDGYGDLHTVRVTAPMDAMNGAFVVLADGGEGFLTGRHKEGTLVTARVTRSAQGGKGPRLRPVEGKPRAHPALMAPGPTPLEVLADTHPDADILIDDPAFAAALPTSLRSRVRRVLSAFDPVTEALCDALSDPTAELDGGLRATFTPTPALIAIDLDNPMPDARRLRPVAQVAANIAAIPSLCREIRLRNLSGAIVIDPAGIIPRKRSALLPAMEDALHSDPQSPQVLGVTGLGLIEVVRPRGRAPLHELLRSPHGIGLAALRAMLARKPEHVSEPPILRASIPVIRALENDPLALNAFALVYGAAVALEIAPDFPVTFWSQD</sequence>
<dbReference type="GO" id="GO:0016787">
    <property type="term" value="F:hydrolase activity"/>
    <property type="evidence" value="ECO:0007669"/>
    <property type="project" value="UniProtKB-KW"/>
</dbReference>
<dbReference type="GO" id="GO:0005737">
    <property type="term" value="C:cytoplasm"/>
    <property type="evidence" value="ECO:0007669"/>
    <property type="project" value="TreeGrafter"/>
</dbReference>
<evidence type="ECO:0000313" key="9">
    <source>
        <dbReference type="EMBL" id="CAI9119820.1"/>
    </source>
</evidence>
<dbReference type="GO" id="GO:0003723">
    <property type="term" value="F:RNA binding"/>
    <property type="evidence" value="ECO:0007669"/>
    <property type="project" value="UniProtKB-KW"/>
</dbReference>
<evidence type="ECO:0000256" key="3">
    <source>
        <dbReference type="ARBA" id="ARBA00022723"/>
    </source>
</evidence>
<evidence type="ECO:0000256" key="6">
    <source>
        <dbReference type="ARBA" id="ARBA00022842"/>
    </source>
</evidence>
<organism evidence="9 10">
    <name type="scientific">Brytella acorum</name>
    <dbReference type="NCBI Taxonomy" id="2959299"/>
    <lineage>
        <taxon>Bacteria</taxon>
        <taxon>Pseudomonadati</taxon>
        <taxon>Pseudomonadota</taxon>
        <taxon>Alphaproteobacteria</taxon>
        <taxon>Acetobacterales</taxon>
        <taxon>Acetobacteraceae</taxon>
        <taxon>Brytella</taxon>
    </lineage>
</organism>
<evidence type="ECO:0000256" key="5">
    <source>
        <dbReference type="ARBA" id="ARBA00022801"/>
    </source>
</evidence>
<keyword evidence="6" id="KW-0460">Magnesium</keyword>
<comment type="caution">
    <text evidence="9">The sequence shown here is derived from an EMBL/GenBank/DDBJ whole genome shotgun (WGS) entry which is preliminary data.</text>
</comment>